<evidence type="ECO:0000313" key="4">
    <source>
        <dbReference type="Proteomes" id="UP001596447"/>
    </source>
</evidence>
<organism evidence="3 4">
    <name type="scientific">Halospeciosus flavus</name>
    <dbReference type="NCBI Taxonomy" id="3032283"/>
    <lineage>
        <taxon>Archaea</taxon>
        <taxon>Methanobacteriati</taxon>
        <taxon>Methanobacteriota</taxon>
        <taxon>Stenosarchaea group</taxon>
        <taxon>Halobacteria</taxon>
        <taxon>Halobacteriales</taxon>
        <taxon>Halobacteriaceae</taxon>
        <taxon>Halospeciosus</taxon>
    </lineage>
</organism>
<dbReference type="InterPro" id="IPR058474">
    <property type="entry name" value="DUF8160"/>
</dbReference>
<dbReference type="AlphaFoldDB" id="A0ABD5Z0Q7"/>
<feature type="region of interest" description="Disordered" evidence="1">
    <location>
        <begin position="1"/>
        <end position="78"/>
    </location>
</feature>
<dbReference type="RefSeq" id="WP_279528711.1">
    <property type="nucleotide sequence ID" value="NZ_CP122312.1"/>
</dbReference>
<evidence type="ECO:0000256" key="1">
    <source>
        <dbReference type="SAM" id="MobiDB-lite"/>
    </source>
</evidence>
<feature type="compositionally biased region" description="Acidic residues" evidence="1">
    <location>
        <begin position="55"/>
        <end position="67"/>
    </location>
</feature>
<accession>A0ABD5Z0Q7</accession>
<sequence>MSDDSRANRLRERRRQSSDRVETDEPDDPSKPDEPDELDEPSESSEPSARTEGTEQSDSDESTDAAEEASVKDEQIGTYMYLPENQHRRLNHVYNRLKADYEFEFDEDFEKNRHFFPLVVEHGLDTLDGLDADEVRDRLTDL</sequence>
<feature type="compositionally biased region" description="Acidic residues" evidence="1">
    <location>
        <begin position="34"/>
        <end position="43"/>
    </location>
</feature>
<feature type="domain" description="DUF8160" evidence="2">
    <location>
        <begin position="19"/>
        <end position="142"/>
    </location>
</feature>
<reference evidence="3 4" key="1">
    <citation type="journal article" date="2019" name="Int. J. Syst. Evol. Microbiol.">
        <title>The Global Catalogue of Microorganisms (GCM) 10K type strain sequencing project: providing services to taxonomists for standard genome sequencing and annotation.</title>
        <authorList>
            <consortium name="The Broad Institute Genomics Platform"/>
            <consortium name="The Broad Institute Genome Sequencing Center for Infectious Disease"/>
            <person name="Wu L."/>
            <person name="Ma J."/>
        </authorList>
    </citation>
    <scope>NUCLEOTIDE SEQUENCE [LARGE SCALE GENOMIC DNA]</scope>
    <source>
        <strain evidence="3 4">XZGYJ-43</strain>
    </source>
</reference>
<feature type="compositionally biased region" description="Basic and acidic residues" evidence="1">
    <location>
        <begin position="1"/>
        <end position="33"/>
    </location>
</feature>
<dbReference type="Pfam" id="PF26492">
    <property type="entry name" value="DUF8160"/>
    <property type="match status" value="1"/>
</dbReference>
<evidence type="ECO:0000259" key="2">
    <source>
        <dbReference type="Pfam" id="PF26492"/>
    </source>
</evidence>
<dbReference type="Proteomes" id="UP001596447">
    <property type="component" value="Unassembled WGS sequence"/>
</dbReference>
<protein>
    <recommendedName>
        <fullName evidence="2">DUF8160 domain-containing protein</fullName>
    </recommendedName>
</protein>
<name>A0ABD5Z0Q7_9EURY</name>
<keyword evidence="4" id="KW-1185">Reference proteome</keyword>
<gene>
    <name evidence="3" type="ORF">ACFQJ9_04850</name>
</gene>
<proteinExistence type="predicted"/>
<comment type="caution">
    <text evidence="3">The sequence shown here is derived from an EMBL/GenBank/DDBJ whole genome shotgun (WGS) entry which is preliminary data.</text>
</comment>
<dbReference type="EMBL" id="JBHTAR010000011">
    <property type="protein sequence ID" value="MFC7198753.1"/>
    <property type="molecule type" value="Genomic_DNA"/>
</dbReference>
<evidence type="ECO:0000313" key="3">
    <source>
        <dbReference type="EMBL" id="MFC7198753.1"/>
    </source>
</evidence>